<dbReference type="Proteomes" id="UP000620550">
    <property type="component" value="Unassembled WGS sequence"/>
</dbReference>
<dbReference type="EMBL" id="BNAF01000016">
    <property type="protein sequence ID" value="GHE47641.1"/>
    <property type="molecule type" value="Genomic_DNA"/>
</dbReference>
<comment type="caution">
    <text evidence="3">The sequence shown here is derived from an EMBL/GenBank/DDBJ whole genome shotgun (WGS) entry which is preliminary data.</text>
</comment>
<dbReference type="InterPro" id="IPR008207">
    <property type="entry name" value="Sig_transdc_His_kin_Hpt_dom"/>
</dbReference>
<name>A0ABQ3HYJ2_9SPHI</name>
<dbReference type="PROSITE" id="PS50894">
    <property type="entry name" value="HPT"/>
    <property type="match status" value="1"/>
</dbReference>
<feature type="domain" description="HPt" evidence="2">
    <location>
        <begin position="20"/>
        <end position="114"/>
    </location>
</feature>
<accession>A0ABQ3HYJ2</accession>
<dbReference type="Pfam" id="PF01627">
    <property type="entry name" value="Hpt"/>
    <property type="match status" value="1"/>
</dbReference>
<evidence type="ECO:0000256" key="1">
    <source>
        <dbReference type="PROSITE-ProRule" id="PRU00110"/>
    </source>
</evidence>
<organism evidence="3 4">
    <name type="scientific">Sphingobacterium griseoflavum</name>
    <dbReference type="NCBI Taxonomy" id="1474952"/>
    <lineage>
        <taxon>Bacteria</taxon>
        <taxon>Pseudomonadati</taxon>
        <taxon>Bacteroidota</taxon>
        <taxon>Sphingobacteriia</taxon>
        <taxon>Sphingobacteriales</taxon>
        <taxon>Sphingobacteriaceae</taxon>
        <taxon>Sphingobacterium</taxon>
    </lineage>
</organism>
<dbReference type="RefSeq" id="WP_189627870.1">
    <property type="nucleotide sequence ID" value="NZ_BNAF01000016.1"/>
</dbReference>
<evidence type="ECO:0000313" key="3">
    <source>
        <dbReference type="EMBL" id="GHE47641.1"/>
    </source>
</evidence>
<gene>
    <name evidence="3" type="ORF">GCM10017764_33480</name>
</gene>
<evidence type="ECO:0000259" key="2">
    <source>
        <dbReference type="PROSITE" id="PS50894"/>
    </source>
</evidence>
<reference evidence="4" key="1">
    <citation type="journal article" date="2019" name="Int. J. Syst. Evol. Microbiol.">
        <title>The Global Catalogue of Microorganisms (GCM) 10K type strain sequencing project: providing services to taxonomists for standard genome sequencing and annotation.</title>
        <authorList>
            <consortium name="The Broad Institute Genomics Platform"/>
            <consortium name="The Broad Institute Genome Sequencing Center for Infectious Disease"/>
            <person name="Wu L."/>
            <person name="Ma J."/>
        </authorList>
    </citation>
    <scope>NUCLEOTIDE SEQUENCE [LARGE SCALE GENOMIC DNA]</scope>
    <source>
        <strain evidence="4">CGMCC 1.12966</strain>
    </source>
</reference>
<sequence length="122" mass="13656">MTNKYTLIDPVAIQTNLMQNAALINQFLALYLVQIPVDRDALEEAMRSAHNPEIASKAHHIKPTMEYIGATKLQSALQELETAAKQGDNIEALERLFAELSPQFDTLLTEIQTYMNELALSP</sequence>
<feature type="modified residue" description="Phosphohistidine" evidence="1">
    <location>
        <position position="59"/>
    </location>
</feature>
<keyword evidence="4" id="KW-1185">Reference proteome</keyword>
<dbReference type="Gene3D" id="1.20.120.160">
    <property type="entry name" value="HPT domain"/>
    <property type="match status" value="1"/>
</dbReference>
<dbReference type="InterPro" id="IPR036641">
    <property type="entry name" value="HPT_dom_sf"/>
</dbReference>
<evidence type="ECO:0000313" key="4">
    <source>
        <dbReference type="Proteomes" id="UP000620550"/>
    </source>
</evidence>
<proteinExistence type="predicted"/>
<dbReference type="SUPFAM" id="SSF47226">
    <property type="entry name" value="Histidine-containing phosphotransfer domain, HPT domain"/>
    <property type="match status" value="1"/>
</dbReference>
<protein>
    <recommendedName>
        <fullName evidence="2">HPt domain-containing protein</fullName>
    </recommendedName>
</protein>
<keyword evidence="1" id="KW-0597">Phosphoprotein</keyword>